<protein>
    <submittedName>
        <fullName evidence="1">Uncharacterized protein</fullName>
    </submittedName>
</protein>
<sequence length="267" mass="30325">MESCLQQELNIIIPTYWRWNPEVNTYSNKILTEMILSALAENTATYTGNDNLGYKVASTGSHVQLHPSYSLLMFGERPKGLIDSQKLQLKVLTGFGATLLKRSDGNHITFPHTLNHRRGRCSSSSRHALRSGRELINGGLNLDNSATVADLQNAIHHKRDFGFAWLKRLLQLTLKPPNVKHLWSGTDVTKVLEPSSPLCSTLERVVREEGYDFASKDLEWLFGVFVSSHEIMRRNEKCRREDINTVDEEISMMLLNRDAKNSGDMRI</sequence>
<organism evidence="1 2">
    <name type="scientific">Tanacetum coccineum</name>
    <dbReference type="NCBI Taxonomy" id="301880"/>
    <lineage>
        <taxon>Eukaryota</taxon>
        <taxon>Viridiplantae</taxon>
        <taxon>Streptophyta</taxon>
        <taxon>Embryophyta</taxon>
        <taxon>Tracheophyta</taxon>
        <taxon>Spermatophyta</taxon>
        <taxon>Magnoliopsida</taxon>
        <taxon>eudicotyledons</taxon>
        <taxon>Gunneridae</taxon>
        <taxon>Pentapetalae</taxon>
        <taxon>asterids</taxon>
        <taxon>campanulids</taxon>
        <taxon>Asterales</taxon>
        <taxon>Asteraceae</taxon>
        <taxon>Asteroideae</taxon>
        <taxon>Anthemideae</taxon>
        <taxon>Anthemidinae</taxon>
        <taxon>Tanacetum</taxon>
    </lineage>
</organism>
<reference evidence="1" key="2">
    <citation type="submission" date="2022-01" db="EMBL/GenBank/DDBJ databases">
        <authorList>
            <person name="Yamashiro T."/>
            <person name="Shiraishi A."/>
            <person name="Satake H."/>
            <person name="Nakayama K."/>
        </authorList>
    </citation>
    <scope>NUCLEOTIDE SEQUENCE</scope>
</reference>
<dbReference type="EMBL" id="BQNB010017445">
    <property type="protein sequence ID" value="GJT63265.1"/>
    <property type="molecule type" value="Genomic_DNA"/>
</dbReference>
<evidence type="ECO:0000313" key="1">
    <source>
        <dbReference type="EMBL" id="GJT63265.1"/>
    </source>
</evidence>
<proteinExistence type="predicted"/>
<dbReference type="Proteomes" id="UP001151760">
    <property type="component" value="Unassembled WGS sequence"/>
</dbReference>
<accession>A0ABQ5FIY7</accession>
<name>A0ABQ5FIY7_9ASTR</name>
<reference evidence="1" key="1">
    <citation type="journal article" date="2022" name="Int. J. Mol. Sci.">
        <title>Draft Genome of Tanacetum Coccineum: Genomic Comparison of Closely Related Tanacetum-Family Plants.</title>
        <authorList>
            <person name="Yamashiro T."/>
            <person name="Shiraishi A."/>
            <person name="Nakayama K."/>
            <person name="Satake H."/>
        </authorList>
    </citation>
    <scope>NUCLEOTIDE SEQUENCE</scope>
</reference>
<keyword evidence="2" id="KW-1185">Reference proteome</keyword>
<evidence type="ECO:0000313" key="2">
    <source>
        <dbReference type="Proteomes" id="UP001151760"/>
    </source>
</evidence>
<comment type="caution">
    <text evidence="1">The sequence shown here is derived from an EMBL/GenBank/DDBJ whole genome shotgun (WGS) entry which is preliminary data.</text>
</comment>
<gene>
    <name evidence="1" type="ORF">Tco_1006798</name>
</gene>